<comment type="caution">
    <text evidence="1">The sequence shown here is derived from an EMBL/GenBank/DDBJ whole genome shotgun (WGS) entry which is preliminary data.</text>
</comment>
<evidence type="ECO:0000313" key="1">
    <source>
        <dbReference type="EMBL" id="CAG8831108.1"/>
    </source>
</evidence>
<gene>
    <name evidence="1" type="ORF">RPERSI_LOCUS28025</name>
</gene>
<reference evidence="1" key="1">
    <citation type="submission" date="2021-06" db="EMBL/GenBank/DDBJ databases">
        <authorList>
            <person name="Kallberg Y."/>
            <person name="Tangrot J."/>
            <person name="Rosling A."/>
        </authorList>
    </citation>
    <scope>NUCLEOTIDE SEQUENCE</scope>
    <source>
        <strain evidence="1">MA461A</strain>
    </source>
</reference>
<accession>A0ACA9S808</accession>
<organism evidence="1 2">
    <name type="scientific">Racocetra persica</name>
    <dbReference type="NCBI Taxonomy" id="160502"/>
    <lineage>
        <taxon>Eukaryota</taxon>
        <taxon>Fungi</taxon>
        <taxon>Fungi incertae sedis</taxon>
        <taxon>Mucoromycota</taxon>
        <taxon>Glomeromycotina</taxon>
        <taxon>Glomeromycetes</taxon>
        <taxon>Diversisporales</taxon>
        <taxon>Gigasporaceae</taxon>
        <taxon>Racocetra</taxon>
    </lineage>
</organism>
<dbReference type="Proteomes" id="UP000789920">
    <property type="component" value="Unassembled WGS sequence"/>
</dbReference>
<evidence type="ECO:0000313" key="2">
    <source>
        <dbReference type="Proteomes" id="UP000789920"/>
    </source>
</evidence>
<feature type="non-terminal residue" evidence="1">
    <location>
        <position position="1"/>
    </location>
</feature>
<feature type="non-terminal residue" evidence="1">
    <location>
        <position position="174"/>
    </location>
</feature>
<keyword evidence="2" id="KW-1185">Reference proteome</keyword>
<proteinExistence type="predicted"/>
<sequence length="174" mass="19281">VVTNPIQRSVVEKRQSNPNPEVHTLSTYNINKCAEPVDILRYEIHVTKFSTQDYYINFTLELKTSMNLVGTVRTKATVLVLTHDVPYEISFNHLNLMTSDQVTGNSSFNLVQRSDQSILVCALVSIGSSPKGSFAPPETLSIAYNAPLVIGIAFVVLSYVISKTKIAKFESVDK</sequence>
<protein>
    <submittedName>
        <fullName evidence="1">31265_t:CDS:1</fullName>
    </submittedName>
</protein>
<name>A0ACA9S808_9GLOM</name>
<dbReference type="EMBL" id="CAJVQC010100633">
    <property type="protein sequence ID" value="CAG8831108.1"/>
    <property type="molecule type" value="Genomic_DNA"/>
</dbReference>